<organism evidence="1 2">
    <name type="scientific">Capsulimonas corticalis</name>
    <dbReference type="NCBI Taxonomy" id="2219043"/>
    <lineage>
        <taxon>Bacteria</taxon>
        <taxon>Bacillati</taxon>
        <taxon>Armatimonadota</taxon>
        <taxon>Armatimonadia</taxon>
        <taxon>Capsulimonadales</taxon>
        <taxon>Capsulimonadaceae</taxon>
        <taxon>Capsulimonas</taxon>
    </lineage>
</organism>
<name>A0A402CRR6_9BACT</name>
<sequence length="273" mass="27217">MGVVANTAGNVVGKGVGQLFGSRFGRFFGHGTRSLIKTGGRAAGAAVRGASDLGGSLSRKLSDTGTQTLARGAKSWALSAERQAQRDTQDQFLARALGAAAPMARQALAQAAQGSALDLGGQSGWSALLATAARNNPAMLQDLLAQQASGGASRTNMLALIANAVRGDASLANALINPSKDPSASAHTNDLVQAAFADNLPLIQSLLLTGGSDITSTLATQALAAVLQQMLPPGPAQDLASAVSGGIADTAVELAPVVKEGVQSLAGLVNGGE</sequence>
<dbReference type="EMBL" id="AP025739">
    <property type="protein sequence ID" value="BDI28036.1"/>
    <property type="molecule type" value="Genomic_DNA"/>
</dbReference>
<keyword evidence="2" id="KW-1185">Reference proteome</keyword>
<dbReference type="AlphaFoldDB" id="A0A402CRR6"/>
<reference evidence="1 2" key="1">
    <citation type="journal article" date="2019" name="Int. J. Syst. Evol. Microbiol.">
        <title>Capsulimonas corticalis gen. nov., sp. nov., an aerobic capsulated bacterium, of a novel bacterial order, Capsulimonadales ord. nov., of the class Armatimonadia of the phylum Armatimonadetes.</title>
        <authorList>
            <person name="Li J."/>
            <person name="Kudo C."/>
            <person name="Tonouchi A."/>
        </authorList>
    </citation>
    <scope>NUCLEOTIDE SEQUENCE [LARGE SCALE GENOMIC DNA]</scope>
    <source>
        <strain evidence="1 2">AX-7</strain>
    </source>
</reference>
<dbReference type="InterPro" id="IPR036770">
    <property type="entry name" value="Ankyrin_rpt-contain_sf"/>
</dbReference>
<dbReference type="Proteomes" id="UP000287394">
    <property type="component" value="Chromosome"/>
</dbReference>
<evidence type="ECO:0000313" key="1">
    <source>
        <dbReference type="EMBL" id="BDI28036.1"/>
    </source>
</evidence>
<proteinExistence type="predicted"/>
<protein>
    <submittedName>
        <fullName evidence="1">Uncharacterized protein</fullName>
    </submittedName>
</protein>
<evidence type="ECO:0000313" key="2">
    <source>
        <dbReference type="Proteomes" id="UP000287394"/>
    </source>
</evidence>
<accession>A0A402CRR6</accession>
<dbReference type="KEGG" id="ccot:CCAX7_000870"/>
<dbReference type="SUPFAM" id="SSF48403">
    <property type="entry name" value="Ankyrin repeat"/>
    <property type="match status" value="1"/>
</dbReference>
<gene>
    <name evidence="1" type="ORF">CCAX7_000870</name>
</gene>